<reference evidence="2 3" key="1">
    <citation type="journal article" date="2014" name="Am. J. Bot.">
        <title>Genome assembly and annotation for red clover (Trifolium pratense; Fabaceae).</title>
        <authorList>
            <person name="Istvanek J."/>
            <person name="Jaros M."/>
            <person name="Krenek A."/>
            <person name="Repkova J."/>
        </authorList>
    </citation>
    <scope>NUCLEOTIDE SEQUENCE [LARGE SCALE GENOMIC DNA]</scope>
    <source>
        <strain evidence="3">cv. Tatra</strain>
        <tissue evidence="2">Young leaves</tissue>
    </source>
</reference>
<comment type="caution">
    <text evidence="2">The sequence shown here is derived from an EMBL/GenBank/DDBJ whole genome shotgun (WGS) entry which is preliminary data.</text>
</comment>
<dbReference type="AlphaFoldDB" id="A0A2K3LGF3"/>
<sequence>MLAKKNCVKIVPRLQYNPGSATGCNWDDEKALLAENSRLSKQPQPQPEPAAKDHQRENQPYAESSPSSDVVTELFIGLHRSN</sequence>
<gene>
    <name evidence="2" type="ORF">L195_g033574</name>
</gene>
<reference evidence="2 3" key="2">
    <citation type="journal article" date="2017" name="Front. Plant Sci.">
        <title>Gene Classification and Mining of Molecular Markers Useful in Red Clover (Trifolium pratense) Breeding.</title>
        <authorList>
            <person name="Istvanek J."/>
            <person name="Dluhosova J."/>
            <person name="Dluhos P."/>
            <person name="Patkova L."/>
            <person name="Nedelnik J."/>
            <person name="Repkova J."/>
        </authorList>
    </citation>
    <scope>NUCLEOTIDE SEQUENCE [LARGE SCALE GENOMIC DNA]</scope>
    <source>
        <strain evidence="3">cv. Tatra</strain>
        <tissue evidence="2">Young leaves</tissue>
    </source>
</reference>
<name>A0A2K3LGF3_TRIPR</name>
<dbReference type="Proteomes" id="UP000236291">
    <property type="component" value="Unassembled WGS sequence"/>
</dbReference>
<protein>
    <submittedName>
        <fullName evidence="2">MADS-box protein SOC1-like</fullName>
    </submittedName>
</protein>
<evidence type="ECO:0000256" key="1">
    <source>
        <dbReference type="SAM" id="MobiDB-lite"/>
    </source>
</evidence>
<organism evidence="2 3">
    <name type="scientific">Trifolium pratense</name>
    <name type="common">Red clover</name>
    <dbReference type="NCBI Taxonomy" id="57577"/>
    <lineage>
        <taxon>Eukaryota</taxon>
        <taxon>Viridiplantae</taxon>
        <taxon>Streptophyta</taxon>
        <taxon>Embryophyta</taxon>
        <taxon>Tracheophyta</taxon>
        <taxon>Spermatophyta</taxon>
        <taxon>Magnoliopsida</taxon>
        <taxon>eudicotyledons</taxon>
        <taxon>Gunneridae</taxon>
        <taxon>Pentapetalae</taxon>
        <taxon>rosids</taxon>
        <taxon>fabids</taxon>
        <taxon>Fabales</taxon>
        <taxon>Fabaceae</taxon>
        <taxon>Papilionoideae</taxon>
        <taxon>50 kb inversion clade</taxon>
        <taxon>NPAAA clade</taxon>
        <taxon>Hologalegina</taxon>
        <taxon>IRL clade</taxon>
        <taxon>Trifolieae</taxon>
        <taxon>Trifolium</taxon>
    </lineage>
</organism>
<dbReference type="EMBL" id="ASHM01032645">
    <property type="protein sequence ID" value="PNX77606.1"/>
    <property type="molecule type" value="Genomic_DNA"/>
</dbReference>
<evidence type="ECO:0000313" key="2">
    <source>
        <dbReference type="EMBL" id="PNX77606.1"/>
    </source>
</evidence>
<evidence type="ECO:0000313" key="3">
    <source>
        <dbReference type="Proteomes" id="UP000236291"/>
    </source>
</evidence>
<accession>A0A2K3LGF3</accession>
<dbReference type="PROSITE" id="PS51257">
    <property type="entry name" value="PROKAR_LIPOPROTEIN"/>
    <property type="match status" value="1"/>
</dbReference>
<feature type="region of interest" description="Disordered" evidence="1">
    <location>
        <begin position="36"/>
        <end position="70"/>
    </location>
</feature>
<proteinExistence type="predicted"/>
<feature type="compositionally biased region" description="Polar residues" evidence="1">
    <location>
        <begin position="61"/>
        <end position="70"/>
    </location>
</feature>